<dbReference type="Pfam" id="PF21113">
    <property type="entry name" value="LarA_C"/>
    <property type="match status" value="1"/>
</dbReference>
<dbReference type="InterPro" id="IPR048068">
    <property type="entry name" value="LarA-like"/>
</dbReference>
<proteinExistence type="predicted"/>
<dbReference type="GO" id="GO:0050043">
    <property type="term" value="F:lactate racemase activity"/>
    <property type="evidence" value="ECO:0007669"/>
    <property type="project" value="InterPro"/>
</dbReference>
<dbReference type="InterPro" id="IPR018657">
    <property type="entry name" value="LarA-like_N"/>
</dbReference>
<dbReference type="RefSeq" id="WP_150077957.1">
    <property type="nucleotide sequence ID" value="NZ_VWOX01000011.1"/>
</dbReference>
<dbReference type="Proteomes" id="UP000324479">
    <property type="component" value="Unassembled WGS sequence"/>
</dbReference>
<dbReference type="PANTHER" id="PTHR33171">
    <property type="entry name" value="LAR_N DOMAIN-CONTAINING PROTEIN"/>
    <property type="match status" value="1"/>
</dbReference>
<gene>
    <name evidence="3" type="primary">larA</name>
    <name evidence="3" type="ORF">FYK55_18515</name>
</gene>
<dbReference type="InterPro" id="IPR043166">
    <property type="entry name" value="LarA-like_C"/>
</dbReference>
<dbReference type="EMBL" id="VWOX01000011">
    <property type="protein sequence ID" value="KAA5540911.1"/>
    <property type="molecule type" value="Genomic_DNA"/>
</dbReference>
<evidence type="ECO:0000259" key="1">
    <source>
        <dbReference type="Pfam" id="PF09861"/>
    </source>
</evidence>
<name>A0A5M6D0A6_9BACT</name>
<sequence length="445" mass="48591">MQCSLRYGRGELTITLPDDADVHLIRKPEMPTLEDPVAAVHAAFKRPVTASDVPTVTLKQRAAQASSACIAICDITRPVPNHLFLRPLIETLREAGVPADRITIVVATGLHRPNLGPELAELIGDPWVLEQTTIVNHDATCDSDHVDLGKTPTRGTPVKIDRRFAQADLRIATGLVEPHFMAGYSGGRKVIAPGLAHADTIKTFHNHAFMSDPEARNCNLDENPLHQEQLEIVRMIGGAYALNTVIDEQRQLSFVNFGEITASHQQAVNVIGRYCRVEVPHAYDTVVTSAAGYPLDKTYYQTVKGMVGPMEILRPGGDLIIASQCSEGVGSPAFMDAQRRLTQLGPSDFLATLAGKPLADADEWQSQMQTKVMQRGRIHLYSSLAAEQRMLTGVEPTEDIDATIRQSLRRHGKRSVAVIPEGPYVIPFVGDERVPPIGTTMGSAR</sequence>
<protein>
    <submittedName>
        <fullName evidence="3">Nickel-dependent lactate racemase</fullName>
    </submittedName>
</protein>
<feature type="domain" description="LarA-like N-terminal" evidence="1">
    <location>
        <begin position="7"/>
        <end position="215"/>
    </location>
</feature>
<comment type="caution">
    <text evidence="3">The sequence shown here is derived from an EMBL/GenBank/DDBJ whole genome shotgun (WGS) entry which is preliminary data.</text>
</comment>
<dbReference type="NCBIfam" id="NF033504">
    <property type="entry name" value="Ni_dep_LarA"/>
    <property type="match status" value="1"/>
</dbReference>
<organism evidence="3 4">
    <name type="scientific">Roseiconus nitratireducens</name>
    <dbReference type="NCBI Taxonomy" id="2605748"/>
    <lineage>
        <taxon>Bacteria</taxon>
        <taxon>Pseudomonadati</taxon>
        <taxon>Planctomycetota</taxon>
        <taxon>Planctomycetia</taxon>
        <taxon>Pirellulales</taxon>
        <taxon>Pirellulaceae</taxon>
        <taxon>Roseiconus</taxon>
    </lineage>
</organism>
<dbReference type="Gene3D" id="3.90.226.30">
    <property type="match status" value="1"/>
</dbReference>
<evidence type="ECO:0000259" key="2">
    <source>
        <dbReference type="Pfam" id="PF21113"/>
    </source>
</evidence>
<dbReference type="AlphaFoldDB" id="A0A5M6D0A6"/>
<accession>A0A5M6D0A6</accession>
<dbReference type="InterPro" id="IPR048520">
    <property type="entry name" value="LarA_C"/>
</dbReference>
<dbReference type="Gene3D" id="3.40.50.11440">
    <property type="match status" value="1"/>
</dbReference>
<dbReference type="Pfam" id="PF09861">
    <property type="entry name" value="Lar_N"/>
    <property type="match status" value="1"/>
</dbReference>
<reference evidence="3 4" key="1">
    <citation type="submission" date="2019-08" db="EMBL/GenBank/DDBJ databases">
        <authorList>
            <person name="Dhanesh K."/>
            <person name="Kumar G."/>
            <person name="Sasikala C."/>
            <person name="Venkata Ramana C."/>
        </authorList>
    </citation>
    <scope>NUCLEOTIDE SEQUENCE [LARGE SCALE GENOMIC DNA]</scope>
    <source>
        <strain evidence="3 4">JC645</strain>
    </source>
</reference>
<dbReference type="PANTHER" id="PTHR33171:SF17">
    <property type="entry name" value="LARA-LIKE N-TERMINAL DOMAIN-CONTAINING PROTEIN"/>
    <property type="match status" value="1"/>
</dbReference>
<evidence type="ECO:0000313" key="4">
    <source>
        <dbReference type="Proteomes" id="UP000324479"/>
    </source>
</evidence>
<dbReference type="InterPro" id="IPR047926">
    <property type="entry name" value="Ni_dep_LarA"/>
</dbReference>
<feature type="domain" description="Lactate racemase C-terminal" evidence="2">
    <location>
        <begin position="283"/>
        <end position="426"/>
    </location>
</feature>
<keyword evidence="4" id="KW-1185">Reference proteome</keyword>
<evidence type="ECO:0000313" key="3">
    <source>
        <dbReference type="EMBL" id="KAA5540911.1"/>
    </source>
</evidence>